<evidence type="ECO:0000256" key="4">
    <source>
        <dbReference type="ARBA" id="ARBA00022628"/>
    </source>
</evidence>
<comment type="similarity">
    <text evidence="2">Belongs to the methylmalonyl-CoA mutase family.</text>
</comment>
<protein>
    <submittedName>
        <fullName evidence="9">Methylmalonyl-CoA mutase family protein</fullName>
    </submittedName>
</protein>
<comment type="caution">
    <text evidence="9">The sequence shown here is derived from an EMBL/GenBank/DDBJ whole genome shotgun (WGS) entry which is preliminary data.</text>
</comment>
<keyword evidence="5" id="KW-0413">Isomerase</keyword>
<accession>A0ABN2PNH5</accession>
<feature type="domain" description="Methylmalonyl-CoA mutase alpha/beta chain catalytic" evidence="8">
    <location>
        <begin position="220"/>
        <end position="445"/>
    </location>
</feature>
<evidence type="ECO:0000256" key="1">
    <source>
        <dbReference type="ARBA" id="ARBA00001922"/>
    </source>
</evidence>
<dbReference type="Gene3D" id="3.20.20.240">
    <property type="entry name" value="Methylmalonyl-CoA mutase"/>
    <property type="match status" value="1"/>
</dbReference>
<gene>
    <name evidence="9" type="ORF">GCM10009737_30020</name>
</gene>
<dbReference type="PANTHER" id="PTHR48101">
    <property type="entry name" value="METHYLMALONYL-COA MUTASE, MITOCHONDRIAL-RELATED"/>
    <property type="match status" value="1"/>
</dbReference>
<dbReference type="EMBL" id="BAAAMY010000007">
    <property type="protein sequence ID" value="GAA1926175.1"/>
    <property type="molecule type" value="Genomic_DNA"/>
</dbReference>
<evidence type="ECO:0000313" key="10">
    <source>
        <dbReference type="Proteomes" id="UP001501612"/>
    </source>
</evidence>
<keyword evidence="10" id="KW-1185">Reference proteome</keyword>
<feature type="compositionally biased region" description="Basic and acidic residues" evidence="7">
    <location>
        <begin position="35"/>
        <end position="45"/>
    </location>
</feature>
<dbReference type="PANTHER" id="PTHR48101:SF4">
    <property type="entry name" value="METHYLMALONYL-COA MUTASE, MITOCHONDRIAL"/>
    <property type="match status" value="1"/>
</dbReference>
<dbReference type="InterPro" id="IPR036724">
    <property type="entry name" value="Cobalamin-bd_sf"/>
</dbReference>
<name>A0ABN2PNH5_9ACTN</name>
<evidence type="ECO:0000256" key="7">
    <source>
        <dbReference type="SAM" id="MobiDB-lite"/>
    </source>
</evidence>
<organism evidence="9 10">
    <name type="scientific">Nocardioides lentus</name>
    <dbReference type="NCBI Taxonomy" id="338077"/>
    <lineage>
        <taxon>Bacteria</taxon>
        <taxon>Bacillati</taxon>
        <taxon>Actinomycetota</taxon>
        <taxon>Actinomycetes</taxon>
        <taxon>Propionibacteriales</taxon>
        <taxon>Nocardioidaceae</taxon>
        <taxon>Nocardioides</taxon>
    </lineage>
</organism>
<feature type="region of interest" description="Disordered" evidence="7">
    <location>
        <begin position="1"/>
        <end position="45"/>
    </location>
</feature>
<dbReference type="Proteomes" id="UP001501612">
    <property type="component" value="Unassembled WGS sequence"/>
</dbReference>
<comment type="cofactor">
    <cofactor evidence="1">
        <name>adenosylcob(III)alamin</name>
        <dbReference type="ChEBI" id="CHEBI:18408"/>
    </cofactor>
</comment>
<keyword evidence="4" id="KW-0846">Cobalamin</keyword>
<dbReference type="InterPro" id="IPR006099">
    <property type="entry name" value="MeMalonylCoA_mutase_a/b_cat"/>
</dbReference>
<evidence type="ECO:0000259" key="8">
    <source>
        <dbReference type="Pfam" id="PF01642"/>
    </source>
</evidence>
<dbReference type="SUPFAM" id="SSF51703">
    <property type="entry name" value="Cobalamin (vitamin B12)-dependent enzymes"/>
    <property type="match status" value="1"/>
</dbReference>
<feature type="compositionally biased region" description="Acidic residues" evidence="7">
    <location>
        <begin position="13"/>
        <end position="22"/>
    </location>
</feature>
<keyword evidence="6" id="KW-0170">Cobalt</keyword>
<proteinExistence type="inferred from homology"/>
<sequence length="593" mass="61953">MTDSGTAGRPDGEVEGGLDEPDALQPDQGSLALADPEHDDHDRTAWEAAAAAVLRKARRLGEDDEDALVWETLTRRTLDGIAVPPLGTPEHLDDPATEGRPTRRGDWDIRSFTDAEAVAEDPAAAHEQLVLDLEGGVSSLWLQAAPGTDWATLLEGVMLDLAPVVLDAPAGEALATARSFLDHAGATTLAPGTQLGARPDDDDLVEVARLAADAGVLGVVADGTVVHDRGASDVQELGWLLAAGIRALRTLEAAGLAPAQAAPLVELRVAVSDEQLPSVAKLRALRRLWTRVLEASDAAGAPVRVHAVTSRPMMSRYDPHVNMLRTTVAAFAAGVGGAEAVTVLPFDAPLGRPEAFGRRIARNTSALLISESHVARVTDPAGGAYAVERLTDDLAVAAWAELGRIEADGADRDPAFEDRLAAVVSERDRQVATRKRALTGLSEFPSLDLEQPERAPWAAWDEVRPWGAAYEAMRDDPPTGRVFLATLGPVAAHTARATFATNLLAAGGVRVDAAGPTQGPDDLVAAYDGQAVVCLAGADGTYAEWGEAAASALRDAGASRVVVAGRPADWADDSAALGVDALAFLDRVRGALS</sequence>
<feature type="region of interest" description="Disordered" evidence="7">
    <location>
        <begin position="81"/>
        <end position="106"/>
    </location>
</feature>
<reference evidence="9 10" key="1">
    <citation type="journal article" date="2019" name="Int. J. Syst. Evol. Microbiol.">
        <title>The Global Catalogue of Microorganisms (GCM) 10K type strain sequencing project: providing services to taxonomists for standard genome sequencing and annotation.</title>
        <authorList>
            <consortium name="The Broad Institute Genomics Platform"/>
            <consortium name="The Broad Institute Genome Sequencing Center for Infectious Disease"/>
            <person name="Wu L."/>
            <person name="Ma J."/>
        </authorList>
    </citation>
    <scope>NUCLEOTIDE SEQUENCE [LARGE SCALE GENOMIC DNA]</scope>
    <source>
        <strain evidence="9 10">JCM 14046</strain>
    </source>
</reference>
<comment type="subunit">
    <text evidence="3">Heterodimer of an alpha and a beta chain.</text>
</comment>
<evidence type="ECO:0000256" key="3">
    <source>
        <dbReference type="ARBA" id="ARBA00011870"/>
    </source>
</evidence>
<dbReference type="SUPFAM" id="SSF52242">
    <property type="entry name" value="Cobalamin (vitamin B12)-binding domain"/>
    <property type="match status" value="1"/>
</dbReference>
<dbReference type="InterPro" id="IPR016176">
    <property type="entry name" value="Cbl-dep_enz_cat"/>
</dbReference>
<evidence type="ECO:0000313" key="9">
    <source>
        <dbReference type="EMBL" id="GAA1926175.1"/>
    </source>
</evidence>
<dbReference type="Gene3D" id="3.40.50.280">
    <property type="entry name" value="Cobalamin-binding domain"/>
    <property type="match status" value="1"/>
</dbReference>
<evidence type="ECO:0000256" key="6">
    <source>
        <dbReference type="ARBA" id="ARBA00023285"/>
    </source>
</evidence>
<dbReference type="Pfam" id="PF01642">
    <property type="entry name" value="MM_CoA_mutase"/>
    <property type="match status" value="1"/>
</dbReference>
<evidence type="ECO:0000256" key="5">
    <source>
        <dbReference type="ARBA" id="ARBA00023235"/>
    </source>
</evidence>
<dbReference type="RefSeq" id="WP_344008390.1">
    <property type="nucleotide sequence ID" value="NZ_BAAAMY010000007.1"/>
</dbReference>
<evidence type="ECO:0000256" key="2">
    <source>
        <dbReference type="ARBA" id="ARBA00008465"/>
    </source>
</evidence>